<evidence type="ECO:0000256" key="5">
    <source>
        <dbReference type="ARBA" id="ARBA00023239"/>
    </source>
</evidence>
<dbReference type="NCBIfam" id="TIGR00247">
    <property type="entry name" value="endolytic transglycosylase MltG"/>
    <property type="match status" value="1"/>
</dbReference>
<dbReference type="InterPro" id="IPR003770">
    <property type="entry name" value="MLTG-like"/>
</dbReference>
<dbReference type="EMBL" id="FUWM01000029">
    <property type="protein sequence ID" value="SKA04489.1"/>
    <property type="molecule type" value="Genomic_DNA"/>
</dbReference>
<dbReference type="EC" id="4.2.2.29" evidence="7"/>
<evidence type="ECO:0000256" key="3">
    <source>
        <dbReference type="ARBA" id="ARBA00022989"/>
    </source>
</evidence>
<dbReference type="AlphaFoldDB" id="A0A1T4QL97"/>
<gene>
    <name evidence="7" type="primary">mltG</name>
    <name evidence="8" type="ORF">SAMN02745118_02600</name>
</gene>
<comment type="catalytic activity">
    <reaction evidence="7">
        <text>a peptidoglycan chain = a peptidoglycan chain with N-acetyl-1,6-anhydromuramyl-[peptide] at the reducing end + a peptidoglycan chain with N-acetylglucosamine at the non-reducing end.</text>
        <dbReference type="EC" id="4.2.2.29"/>
    </reaction>
</comment>
<proteinExistence type="inferred from homology"/>
<keyword evidence="9" id="KW-1185">Reference proteome</keyword>
<dbReference type="Pfam" id="PF02618">
    <property type="entry name" value="YceG"/>
    <property type="match status" value="1"/>
</dbReference>
<dbReference type="GO" id="GO:0071555">
    <property type="term" value="P:cell wall organization"/>
    <property type="evidence" value="ECO:0007669"/>
    <property type="project" value="UniProtKB-KW"/>
</dbReference>
<dbReference type="Proteomes" id="UP000190625">
    <property type="component" value="Unassembled WGS sequence"/>
</dbReference>
<evidence type="ECO:0000256" key="4">
    <source>
        <dbReference type="ARBA" id="ARBA00023136"/>
    </source>
</evidence>
<dbReference type="CDD" id="cd08010">
    <property type="entry name" value="MltG_like"/>
    <property type="match status" value="1"/>
</dbReference>
<dbReference type="HAMAP" id="MF_02065">
    <property type="entry name" value="MltG"/>
    <property type="match status" value="1"/>
</dbReference>
<feature type="transmembrane region" description="Helical" evidence="7">
    <location>
        <begin position="16"/>
        <end position="34"/>
    </location>
</feature>
<dbReference type="PANTHER" id="PTHR30518:SF2">
    <property type="entry name" value="ENDOLYTIC MUREIN TRANSGLYCOSYLASE"/>
    <property type="match status" value="1"/>
</dbReference>
<evidence type="ECO:0000313" key="9">
    <source>
        <dbReference type="Proteomes" id="UP000190625"/>
    </source>
</evidence>
<name>A0A1T4QL97_9FIRM</name>
<comment type="similarity">
    <text evidence="7">Belongs to the transglycosylase MltG family.</text>
</comment>
<evidence type="ECO:0000256" key="7">
    <source>
        <dbReference type="HAMAP-Rule" id="MF_02065"/>
    </source>
</evidence>
<dbReference type="GO" id="GO:0009252">
    <property type="term" value="P:peptidoglycan biosynthetic process"/>
    <property type="evidence" value="ECO:0007669"/>
    <property type="project" value="UniProtKB-UniRule"/>
</dbReference>
<keyword evidence="2 7" id="KW-0812">Transmembrane</keyword>
<keyword evidence="3 7" id="KW-1133">Transmembrane helix</keyword>
<evidence type="ECO:0000313" key="8">
    <source>
        <dbReference type="EMBL" id="SKA04489.1"/>
    </source>
</evidence>
<dbReference type="RefSeq" id="WP_078811007.1">
    <property type="nucleotide sequence ID" value="NZ_FUWM01000029.1"/>
</dbReference>
<dbReference type="GO" id="GO:0008932">
    <property type="term" value="F:lytic endotransglycosylase activity"/>
    <property type="evidence" value="ECO:0007669"/>
    <property type="project" value="UniProtKB-UniRule"/>
</dbReference>
<evidence type="ECO:0000256" key="6">
    <source>
        <dbReference type="ARBA" id="ARBA00023316"/>
    </source>
</evidence>
<accession>A0A1T4QL97</accession>
<protein>
    <recommendedName>
        <fullName evidence="7">Endolytic murein transglycosylase</fullName>
        <ecNumber evidence="7">4.2.2.29</ecNumber>
    </recommendedName>
    <alternativeName>
        <fullName evidence="7">Peptidoglycan lytic transglycosylase</fullName>
    </alternativeName>
    <alternativeName>
        <fullName evidence="7">Peptidoglycan polymerization terminase</fullName>
    </alternativeName>
</protein>
<dbReference type="OrthoDB" id="9814591at2"/>
<evidence type="ECO:0000256" key="1">
    <source>
        <dbReference type="ARBA" id="ARBA00022475"/>
    </source>
</evidence>
<dbReference type="STRING" id="142842.SAMN02745118_02600"/>
<keyword evidence="4 7" id="KW-0472">Membrane</keyword>
<organism evidence="8 9">
    <name type="scientific">Selenihalanaerobacter shriftii</name>
    <dbReference type="NCBI Taxonomy" id="142842"/>
    <lineage>
        <taxon>Bacteria</taxon>
        <taxon>Bacillati</taxon>
        <taxon>Bacillota</taxon>
        <taxon>Clostridia</taxon>
        <taxon>Halanaerobiales</taxon>
        <taxon>Halobacteroidaceae</taxon>
        <taxon>Selenihalanaerobacter</taxon>
    </lineage>
</organism>
<keyword evidence="1 7" id="KW-1003">Cell membrane</keyword>
<dbReference type="GO" id="GO:0005886">
    <property type="term" value="C:plasma membrane"/>
    <property type="evidence" value="ECO:0007669"/>
    <property type="project" value="UniProtKB-SubCell"/>
</dbReference>
<sequence length="351" mass="40316">MGSLLKINSHKRHNSVAVIVMVIFILFLASISYWQEITGPIDKSEFNHYQIRVKPGFSSNQVANLLDKKGLIRDPLLFKIMAKVKGVEAKLQTGYYKLDTSMSINQMLDKLSKGKVIMYQFSIPEGFTIEEIAQRVAGQFEFSADEFLITMKNLEIKNYPFLKDVTEEVNLNNRNYLLEGYLFPETYRIAKGAEVKVIINQMLNEFKDKLNQNLISKIKKSDYNLDQIITIASLIEAEAKYDSERRLVSSVIYNRLEIGMPLQIDATIQYIIPGHKDKILYSDLTLKSPYNIYQNLGLPPGPINNPGLASIKAALNPADTDYLYYFALDNGEHKFSETYRQHIRLQNELKY</sequence>
<keyword evidence="6 7" id="KW-0961">Cell wall biogenesis/degradation</keyword>
<comment type="subcellular location">
    <subcellularLocation>
        <location evidence="7">Cell membrane</location>
        <topology evidence="7">Single-pass membrane protein</topology>
    </subcellularLocation>
</comment>
<reference evidence="9" key="1">
    <citation type="submission" date="2017-02" db="EMBL/GenBank/DDBJ databases">
        <authorList>
            <person name="Varghese N."/>
            <person name="Submissions S."/>
        </authorList>
    </citation>
    <scope>NUCLEOTIDE SEQUENCE [LARGE SCALE GENOMIC DNA]</scope>
    <source>
        <strain evidence="9">ATCC BAA-73</strain>
    </source>
</reference>
<evidence type="ECO:0000256" key="2">
    <source>
        <dbReference type="ARBA" id="ARBA00022692"/>
    </source>
</evidence>
<feature type="site" description="Important for catalytic activity" evidence="7">
    <location>
        <position position="238"/>
    </location>
</feature>
<comment type="function">
    <text evidence="7">Functions as a peptidoglycan terminase that cleaves nascent peptidoglycan strands endolytically to terminate their elongation.</text>
</comment>
<keyword evidence="5 7" id="KW-0456">Lyase</keyword>
<dbReference type="PANTHER" id="PTHR30518">
    <property type="entry name" value="ENDOLYTIC MUREIN TRANSGLYCOSYLASE"/>
    <property type="match status" value="1"/>
</dbReference>
<dbReference type="Gene3D" id="3.30.1490.480">
    <property type="entry name" value="Endolytic murein transglycosylase"/>
    <property type="match status" value="1"/>
</dbReference>